<dbReference type="Pfam" id="PF00378">
    <property type="entry name" value="ECH_1"/>
    <property type="match status" value="1"/>
</dbReference>
<dbReference type="RefSeq" id="WP_108359381.1">
    <property type="nucleotide sequence ID" value="NZ_NESP01000001.1"/>
</dbReference>
<dbReference type="Gene3D" id="3.90.226.10">
    <property type="entry name" value="2-enoyl-CoA Hydratase, Chain A, domain 1"/>
    <property type="match status" value="1"/>
</dbReference>
<dbReference type="SUPFAM" id="SSF52096">
    <property type="entry name" value="ClpP/crotonase"/>
    <property type="match status" value="1"/>
</dbReference>
<dbReference type="GO" id="GO:0016829">
    <property type="term" value="F:lyase activity"/>
    <property type="evidence" value="ECO:0007669"/>
    <property type="project" value="UniProtKB-KW"/>
</dbReference>
<protein>
    <recommendedName>
        <fullName evidence="6">Enoyl-CoA hydratase</fullName>
    </recommendedName>
</protein>
<dbReference type="PANTHER" id="PTHR11941:SF54">
    <property type="entry name" value="ENOYL-COA HYDRATASE, MITOCHONDRIAL"/>
    <property type="match status" value="1"/>
</dbReference>
<dbReference type="InterPro" id="IPR018376">
    <property type="entry name" value="Enoyl-CoA_hyd/isom_CS"/>
</dbReference>
<keyword evidence="2" id="KW-0456">Lyase</keyword>
<evidence type="ECO:0000256" key="3">
    <source>
        <dbReference type="RuleBase" id="RU003707"/>
    </source>
</evidence>
<comment type="caution">
    <text evidence="4">The sequence shown here is derived from an EMBL/GenBank/DDBJ whole genome shotgun (WGS) entry which is preliminary data.</text>
</comment>
<name>A0A315ENE4_9BURK</name>
<evidence type="ECO:0000256" key="1">
    <source>
        <dbReference type="ARBA" id="ARBA00005254"/>
    </source>
</evidence>
<dbReference type="InterPro" id="IPR029045">
    <property type="entry name" value="ClpP/crotonase-like_dom_sf"/>
</dbReference>
<proteinExistence type="inferred from homology"/>
<dbReference type="InterPro" id="IPR001753">
    <property type="entry name" value="Enoyl-CoA_hydra/iso"/>
</dbReference>
<gene>
    <name evidence="4" type="ORF">B9Z44_06750</name>
</gene>
<evidence type="ECO:0000313" key="5">
    <source>
        <dbReference type="Proteomes" id="UP000251341"/>
    </source>
</evidence>
<dbReference type="Proteomes" id="UP000251341">
    <property type="component" value="Unassembled WGS sequence"/>
</dbReference>
<dbReference type="AlphaFoldDB" id="A0A315ENE4"/>
<organism evidence="4 5">
    <name type="scientific">Limnohabitans curvus</name>
    <dbReference type="NCBI Taxonomy" id="323423"/>
    <lineage>
        <taxon>Bacteria</taxon>
        <taxon>Pseudomonadati</taxon>
        <taxon>Pseudomonadota</taxon>
        <taxon>Betaproteobacteria</taxon>
        <taxon>Burkholderiales</taxon>
        <taxon>Comamonadaceae</taxon>
        <taxon>Limnohabitans</taxon>
    </lineage>
</organism>
<comment type="similarity">
    <text evidence="1 3">Belongs to the enoyl-CoA hydratase/isomerase family.</text>
</comment>
<dbReference type="GO" id="GO:0006635">
    <property type="term" value="P:fatty acid beta-oxidation"/>
    <property type="evidence" value="ECO:0007669"/>
    <property type="project" value="TreeGrafter"/>
</dbReference>
<accession>A0A315ENE4</accession>
<sequence length="257" mass="27368">MGAIHVTHDAHVTVVTIDDAERYNAMSLSMWIALGQAFDAIERQPDVRAVILRGAGERAFVSGANISEFETQRNSDASVAHYNQSVAQAQEAITRCRVPVIAAISGICYGGGLGLALSCDLRYASPTSKFRMPAARLGLGYGYQGMKSIVQNLGPTAAAEAFYTAKIYSAAEAAHIGIVNSVHDDVFAHCADVALQIAQNAPLTVQAAKQAMLCIADGDTSQITRIDQAVDACFKSSDYAEGRLAFAQKRLPQFTGH</sequence>
<dbReference type="NCBIfam" id="NF004781">
    <property type="entry name" value="PRK06127.1"/>
    <property type="match status" value="1"/>
</dbReference>
<evidence type="ECO:0008006" key="6">
    <source>
        <dbReference type="Google" id="ProtNLM"/>
    </source>
</evidence>
<evidence type="ECO:0000313" key="4">
    <source>
        <dbReference type="EMBL" id="PUE59293.1"/>
    </source>
</evidence>
<reference evidence="4 5" key="1">
    <citation type="submission" date="2017-04" db="EMBL/GenBank/DDBJ databases">
        <title>Unexpected and diverse lifestyles within the genus Limnohabitans.</title>
        <authorList>
            <person name="Kasalicky V."/>
            <person name="Mehrshad M."/>
            <person name="Andrei S.-A."/>
            <person name="Salcher M."/>
            <person name="Kratochvilova H."/>
            <person name="Simek K."/>
            <person name="Ghai R."/>
        </authorList>
    </citation>
    <scope>NUCLEOTIDE SEQUENCE [LARGE SCALE GENOMIC DNA]</scope>
    <source>
        <strain evidence="4 5">MWH-C5</strain>
    </source>
</reference>
<dbReference type="PANTHER" id="PTHR11941">
    <property type="entry name" value="ENOYL-COA HYDRATASE-RELATED"/>
    <property type="match status" value="1"/>
</dbReference>
<evidence type="ECO:0000256" key="2">
    <source>
        <dbReference type="ARBA" id="ARBA00023239"/>
    </source>
</evidence>
<dbReference type="Gene3D" id="1.10.12.10">
    <property type="entry name" value="Lyase 2-enoyl-coa Hydratase, Chain A, domain 2"/>
    <property type="match status" value="1"/>
</dbReference>
<keyword evidence="5" id="KW-1185">Reference proteome</keyword>
<dbReference type="InterPro" id="IPR014748">
    <property type="entry name" value="Enoyl-CoA_hydra_C"/>
</dbReference>
<dbReference type="EMBL" id="NESP01000001">
    <property type="protein sequence ID" value="PUE59293.1"/>
    <property type="molecule type" value="Genomic_DNA"/>
</dbReference>
<dbReference type="PROSITE" id="PS00166">
    <property type="entry name" value="ENOYL_COA_HYDRATASE"/>
    <property type="match status" value="1"/>
</dbReference>
<dbReference type="CDD" id="cd06558">
    <property type="entry name" value="crotonase-like"/>
    <property type="match status" value="1"/>
</dbReference>